<evidence type="ECO:0000313" key="3">
    <source>
        <dbReference type="Proteomes" id="UP000807025"/>
    </source>
</evidence>
<name>A0A9P6D8K3_PLEER</name>
<evidence type="ECO:0000313" key="2">
    <source>
        <dbReference type="EMBL" id="KAF9486895.1"/>
    </source>
</evidence>
<sequence>MILLSLEILFKLVFLTVLSLVPILGHEQLRAFVEEKDIIIIFGFFSTHSASSVTHDTHKSLMELPQMSATTPSQDVRSWREHLRVTLSLVGRPMESVGRAIGGVGADVVEVMGGQEWMREQELKVLVREKHNTEHESSSSSDISGVGDLRDEDALDEVLVKIFDGLGNSFNGALGDFVDLINNGLNPLTHRNVRPIVKEPKEPIWLSIIDFVHCDALERKLIGDQLICVYIFLILPWESQKLGAGSMPYLTIVVIKWYMRSNQNKATDLVKLDAVVVLWPPNAVGETDRLR</sequence>
<protein>
    <submittedName>
        <fullName evidence="2">Uncharacterized protein</fullName>
    </submittedName>
</protein>
<dbReference type="EMBL" id="MU154865">
    <property type="protein sequence ID" value="KAF9486895.1"/>
    <property type="molecule type" value="Genomic_DNA"/>
</dbReference>
<accession>A0A9P6D8K3</accession>
<comment type="caution">
    <text evidence="2">The sequence shown here is derived from an EMBL/GenBank/DDBJ whole genome shotgun (WGS) entry which is preliminary data.</text>
</comment>
<dbReference type="AlphaFoldDB" id="A0A9P6D8K3"/>
<keyword evidence="3" id="KW-1185">Reference proteome</keyword>
<feature type="signal peptide" evidence="1">
    <location>
        <begin position="1"/>
        <end position="19"/>
    </location>
</feature>
<reference evidence="2" key="1">
    <citation type="submission" date="2020-11" db="EMBL/GenBank/DDBJ databases">
        <authorList>
            <consortium name="DOE Joint Genome Institute"/>
            <person name="Ahrendt S."/>
            <person name="Riley R."/>
            <person name="Andreopoulos W."/>
            <person name="Labutti K."/>
            <person name="Pangilinan J."/>
            <person name="Ruiz-Duenas F.J."/>
            <person name="Barrasa J.M."/>
            <person name="Sanchez-Garcia M."/>
            <person name="Camarero S."/>
            <person name="Miyauchi S."/>
            <person name="Serrano A."/>
            <person name="Linde D."/>
            <person name="Babiker R."/>
            <person name="Drula E."/>
            <person name="Ayuso-Fernandez I."/>
            <person name="Pacheco R."/>
            <person name="Padilla G."/>
            <person name="Ferreira P."/>
            <person name="Barriuso J."/>
            <person name="Kellner H."/>
            <person name="Castanera R."/>
            <person name="Alfaro M."/>
            <person name="Ramirez L."/>
            <person name="Pisabarro A.G."/>
            <person name="Kuo A."/>
            <person name="Tritt A."/>
            <person name="Lipzen A."/>
            <person name="He G."/>
            <person name="Yan M."/>
            <person name="Ng V."/>
            <person name="Cullen D."/>
            <person name="Martin F."/>
            <person name="Rosso M.-N."/>
            <person name="Henrissat B."/>
            <person name="Hibbett D."/>
            <person name="Martinez A.T."/>
            <person name="Grigoriev I.V."/>
        </authorList>
    </citation>
    <scope>NUCLEOTIDE SEQUENCE</scope>
    <source>
        <strain evidence="2">ATCC 90797</strain>
    </source>
</reference>
<feature type="chain" id="PRO_5040445187" evidence="1">
    <location>
        <begin position="20"/>
        <end position="291"/>
    </location>
</feature>
<gene>
    <name evidence="2" type="ORF">BDN71DRAFT_1553093</name>
</gene>
<dbReference type="Proteomes" id="UP000807025">
    <property type="component" value="Unassembled WGS sequence"/>
</dbReference>
<evidence type="ECO:0000256" key="1">
    <source>
        <dbReference type="SAM" id="SignalP"/>
    </source>
</evidence>
<proteinExistence type="predicted"/>
<keyword evidence="1" id="KW-0732">Signal</keyword>
<organism evidence="2 3">
    <name type="scientific">Pleurotus eryngii</name>
    <name type="common">Boletus of the steppes</name>
    <dbReference type="NCBI Taxonomy" id="5323"/>
    <lineage>
        <taxon>Eukaryota</taxon>
        <taxon>Fungi</taxon>
        <taxon>Dikarya</taxon>
        <taxon>Basidiomycota</taxon>
        <taxon>Agaricomycotina</taxon>
        <taxon>Agaricomycetes</taxon>
        <taxon>Agaricomycetidae</taxon>
        <taxon>Agaricales</taxon>
        <taxon>Pleurotineae</taxon>
        <taxon>Pleurotaceae</taxon>
        <taxon>Pleurotus</taxon>
    </lineage>
</organism>